<gene>
    <name evidence="2" type="ORF">R2G56_04005</name>
</gene>
<feature type="compositionally biased region" description="Polar residues" evidence="1">
    <location>
        <begin position="67"/>
        <end position="83"/>
    </location>
</feature>
<proteinExistence type="predicted"/>
<dbReference type="EMBL" id="JAWLIP010000001">
    <property type="protein sequence ID" value="MDV6225443.1"/>
    <property type="molecule type" value="Genomic_DNA"/>
</dbReference>
<reference evidence="2 3" key="1">
    <citation type="submission" date="2023-10" db="EMBL/GenBank/DDBJ databases">
        <authorList>
            <person name="Venkata Ramana C."/>
            <person name="Sasikala C."/>
            <person name="Dhurka M."/>
        </authorList>
    </citation>
    <scope>NUCLEOTIDE SEQUENCE [LARGE SCALE GENOMIC DNA]</scope>
    <source>
        <strain evidence="2 3">KCTC 32151</strain>
    </source>
</reference>
<sequence>MKTDRAEAGREGGKRFVIAIISLSLALPVILSTPSPAGAQERSRGLLDFLFGGRARQREPERPAVRQPSQRRSQPATRSPSRSTTRAAPRQPTTPPPPPEVEKLENARTVLVVGDFMAGGLAEGLSDAYAESPGVRVINRSNGSSGFVRDDYYDWNAEISGILEEVSPTVVIVMIGSNDRQQLRIDGQREAPRSEAWLAEYTDRVKTFAAAIEEKQIPLVWSGLPAFKSSTMSSDMLAFNDIYKTTVESIDGTFVDIWDGFVDENGAFIFTGPDMNGQPVRLRGSDGINLTRSGKRKVAFYVEKPLNKLLGEAISPDIGEVGIENLPSLVLFPEEPTPVDRTVPISLSDPALDGGLELMGAVVEPIGRQQRSDEAEADSATSSQPGRADNFSLRPVAPVAEKKTPPQPEATVTP</sequence>
<dbReference type="Proteomes" id="UP001185659">
    <property type="component" value="Unassembled WGS sequence"/>
</dbReference>
<dbReference type="CDD" id="cd01829">
    <property type="entry name" value="SGNH_hydrolase_peri2"/>
    <property type="match status" value="1"/>
</dbReference>
<evidence type="ECO:0000313" key="2">
    <source>
        <dbReference type="EMBL" id="MDV6225443.1"/>
    </source>
</evidence>
<dbReference type="SUPFAM" id="SSF52266">
    <property type="entry name" value="SGNH hydrolase"/>
    <property type="match status" value="1"/>
</dbReference>
<evidence type="ECO:0000313" key="3">
    <source>
        <dbReference type="Proteomes" id="UP001185659"/>
    </source>
</evidence>
<evidence type="ECO:0000256" key="1">
    <source>
        <dbReference type="SAM" id="MobiDB-lite"/>
    </source>
</evidence>
<protein>
    <submittedName>
        <fullName evidence="2">DUF459 domain-containing protein</fullName>
    </submittedName>
</protein>
<comment type="caution">
    <text evidence="2">The sequence shown here is derived from an EMBL/GenBank/DDBJ whole genome shotgun (WGS) entry which is preliminary data.</text>
</comment>
<accession>A0ABU4AGR2</accession>
<dbReference type="RefSeq" id="WP_317560510.1">
    <property type="nucleotide sequence ID" value="NZ_JAWLIP010000001.1"/>
</dbReference>
<organism evidence="2 3">
    <name type="scientific">Nitratireductor aquimarinus</name>
    <dbReference type="NCBI Taxonomy" id="889300"/>
    <lineage>
        <taxon>Bacteria</taxon>
        <taxon>Pseudomonadati</taxon>
        <taxon>Pseudomonadota</taxon>
        <taxon>Alphaproteobacteria</taxon>
        <taxon>Hyphomicrobiales</taxon>
        <taxon>Phyllobacteriaceae</taxon>
        <taxon>Nitratireductor</taxon>
    </lineage>
</organism>
<feature type="region of interest" description="Disordered" evidence="1">
    <location>
        <begin position="368"/>
        <end position="414"/>
    </location>
</feature>
<dbReference type="InterPro" id="IPR007407">
    <property type="entry name" value="DUF459"/>
</dbReference>
<keyword evidence="3" id="KW-1185">Reference proteome</keyword>
<dbReference type="Pfam" id="PF04311">
    <property type="entry name" value="DUF459"/>
    <property type="match status" value="1"/>
</dbReference>
<name>A0ABU4AGR2_9HYPH</name>
<dbReference type="InterPro" id="IPR036514">
    <property type="entry name" value="SGNH_hydro_sf"/>
</dbReference>
<dbReference type="Gene3D" id="3.40.50.1110">
    <property type="entry name" value="SGNH hydrolase"/>
    <property type="match status" value="1"/>
</dbReference>
<feature type="region of interest" description="Disordered" evidence="1">
    <location>
        <begin position="52"/>
        <end position="105"/>
    </location>
</feature>